<keyword evidence="9" id="KW-0594">Phospholipid biosynthesis</keyword>
<evidence type="ECO:0000256" key="3">
    <source>
        <dbReference type="ARBA" id="ARBA00005189"/>
    </source>
</evidence>
<keyword evidence="7 9" id="KW-0808">Transferase</keyword>
<dbReference type="Pfam" id="PF01553">
    <property type="entry name" value="Acyltransferase"/>
    <property type="match status" value="1"/>
</dbReference>
<keyword evidence="10" id="KW-0472">Membrane</keyword>
<dbReference type="AlphaFoldDB" id="R9PKN0"/>
<comment type="similarity">
    <text evidence="4 9">Belongs to the 1-acyl-sn-glycerol-3-phosphate acyltransferase family.</text>
</comment>
<evidence type="ECO:0000256" key="4">
    <source>
        <dbReference type="ARBA" id="ARBA00008655"/>
    </source>
</evidence>
<evidence type="ECO:0000256" key="2">
    <source>
        <dbReference type="ARBA" id="ARBA00004728"/>
    </source>
</evidence>
<dbReference type="RefSeq" id="WP_016401653.1">
    <property type="nucleotide sequence ID" value="NZ_BARX01000011.1"/>
</dbReference>
<evidence type="ECO:0000256" key="10">
    <source>
        <dbReference type="SAM" id="Phobius"/>
    </source>
</evidence>
<evidence type="ECO:0000313" key="12">
    <source>
        <dbReference type="EMBL" id="GAD01885.1"/>
    </source>
</evidence>
<dbReference type="STRING" id="1331007.AALB_1965"/>
<dbReference type="EC" id="2.3.1.51" evidence="5 9"/>
<comment type="pathway">
    <text evidence="2">Phospholipid metabolism; CDP-diacylglycerol biosynthesis; CDP-diacylglycerol from sn-glycerol 3-phosphate: step 2/3.</text>
</comment>
<protein>
    <recommendedName>
        <fullName evidence="6 9">1-acyl-sn-glycerol-3-phosphate acyltransferase</fullName>
        <ecNumber evidence="5 9">2.3.1.51</ecNumber>
    </recommendedName>
</protein>
<dbReference type="GO" id="GO:0006654">
    <property type="term" value="P:phosphatidic acid biosynthetic process"/>
    <property type="evidence" value="ECO:0007669"/>
    <property type="project" value="TreeGrafter"/>
</dbReference>
<keyword evidence="10" id="KW-0812">Transmembrane</keyword>
<dbReference type="GO" id="GO:0003841">
    <property type="term" value="F:1-acylglycerol-3-phosphate O-acyltransferase activity"/>
    <property type="evidence" value="ECO:0007669"/>
    <property type="project" value="UniProtKB-UniRule"/>
</dbReference>
<dbReference type="PANTHER" id="PTHR10434">
    <property type="entry name" value="1-ACYL-SN-GLYCEROL-3-PHOSPHATE ACYLTRANSFERASE"/>
    <property type="match status" value="1"/>
</dbReference>
<evidence type="ECO:0000256" key="1">
    <source>
        <dbReference type="ARBA" id="ARBA00001141"/>
    </source>
</evidence>
<dbReference type="OrthoDB" id="5290997at2"/>
<evidence type="ECO:0000313" key="13">
    <source>
        <dbReference type="Proteomes" id="UP000014461"/>
    </source>
</evidence>
<keyword evidence="9" id="KW-0443">Lipid metabolism</keyword>
<evidence type="ECO:0000256" key="5">
    <source>
        <dbReference type="ARBA" id="ARBA00013211"/>
    </source>
</evidence>
<gene>
    <name evidence="12" type="ORF">AALB_1965</name>
</gene>
<evidence type="ECO:0000256" key="9">
    <source>
        <dbReference type="RuleBase" id="RU361267"/>
    </source>
</evidence>
<dbReference type="GO" id="GO:0005886">
    <property type="term" value="C:plasma membrane"/>
    <property type="evidence" value="ECO:0007669"/>
    <property type="project" value="TreeGrafter"/>
</dbReference>
<evidence type="ECO:0000256" key="8">
    <source>
        <dbReference type="ARBA" id="ARBA00023315"/>
    </source>
</evidence>
<comment type="domain">
    <text evidence="9">The HXXXXD motif is essential for acyltransferase activity and may constitute the binding site for the phosphate moiety of the glycerol-3-phosphate.</text>
</comment>
<sequence length="260" mass="29448">MLAVIRILFIALVMLTAFPFVILYCLTRPRHPDLVHQIGVLIAKCGRFVGIEVELRYLSDDIPDKAVWIANHQNSYDMFTLPFALRKGVVSIGKKSLAKIPFFGQIYWITGNILIDRDRRSKAADTIKQAAEAIDKRHLSVWMFPEGTRSYGRGLQAFKTGAFHLAMQAKVPMLPICCSSTHGQVKLNRWNNGKVIVEVGKPLDVSQWKDNLRAEISQLHDTMEQRIYELTMEARGEAADYQEVHKKQVDLNQAAVGEQA</sequence>
<evidence type="ECO:0000259" key="11">
    <source>
        <dbReference type="SMART" id="SM00563"/>
    </source>
</evidence>
<organism evidence="12 13">
    <name type="scientific">Agarivorans albus MKT 106</name>
    <dbReference type="NCBI Taxonomy" id="1331007"/>
    <lineage>
        <taxon>Bacteria</taxon>
        <taxon>Pseudomonadati</taxon>
        <taxon>Pseudomonadota</taxon>
        <taxon>Gammaproteobacteria</taxon>
        <taxon>Alteromonadales</taxon>
        <taxon>Alteromonadaceae</taxon>
        <taxon>Agarivorans</taxon>
    </lineage>
</organism>
<feature type="transmembrane region" description="Helical" evidence="10">
    <location>
        <begin position="6"/>
        <end position="26"/>
    </location>
</feature>
<dbReference type="SUPFAM" id="SSF69593">
    <property type="entry name" value="Glycerol-3-phosphate (1)-acyltransferase"/>
    <property type="match status" value="1"/>
</dbReference>
<evidence type="ECO:0000256" key="7">
    <source>
        <dbReference type="ARBA" id="ARBA00022679"/>
    </source>
</evidence>
<dbReference type="CDD" id="cd07989">
    <property type="entry name" value="LPLAT_AGPAT-like"/>
    <property type="match status" value="1"/>
</dbReference>
<comment type="caution">
    <text evidence="12">The sequence shown here is derived from an EMBL/GenBank/DDBJ whole genome shotgun (WGS) entry which is preliminary data.</text>
</comment>
<keyword evidence="10" id="KW-1133">Transmembrane helix</keyword>
<keyword evidence="8 9" id="KW-0012">Acyltransferase</keyword>
<keyword evidence="9" id="KW-0444">Lipid biosynthesis</keyword>
<comment type="catalytic activity">
    <reaction evidence="1 9">
        <text>a 1-acyl-sn-glycero-3-phosphate + an acyl-CoA = a 1,2-diacyl-sn-glycero-3-phosphate + CoA</text>
        <dbReference type="Rhea" id="RHEA:19709"/>
        <dbReference type="ChEBI" id="CHEBI:57287"/>
        <dbReference type="ChEBI" id="CHEBI:57970"/>
        <dbReference type="ChEBI" id="CHEBI:58342"/>
        <dbReference type="ChEBI" id="CHEBI:58608"/>
        <dbReference type="EC" id="2.3.1.51"/>
    </reaction>
</comment>
<dbReference type="InterPro" id="IPR004552">
    <property type="entry name" value="AGP_acyltrans"/>
</dbReference>
<proteinExistence type="inferred from homology"/>
<dbReference type="GO" id="GO:0016024">
    <property type="term" value="P:CDP-diacylglycerol biosynthetic process"/>
    <property type="evidence" value="ECO:0007669"/>
    <property type="project" value="UniProtKB-UniPathway"/>
</dbReference>
<dbReference type="NCBIfam" id="TIGR00530">
    <property type="entry name" value="AGP_acyltrn"/>
    <property type="match status" value="1"/>
</dbReference>
<accession>R9PKN0</accession>
<dbReference type="UniPathway" id="UPA00557">
    <property type="reaction ID" value="UER00613"/>
</dbReference>
<evidence type="ECO:0000256" key="6">
    <source>
        <dbReference type="ARBA" id="ARBA00016139"/>
    </source>
</evidence>
<dbReference type="InterPro" id="IPR002123">
    <property type="entry name" value="Plipid/glycerol_acylTrfase"/>
</dbReference>
<feature type="domain" description="Phospholipid/glycerol acyltransferase" evidence="11">
    <location>
        <begin position="66"/>
        <end position="181"/>
    </location>
</feature>
<reference evidence="12" key="1">
    <citation type="journal article" date="2013" name="Genome Announc.">
        <title>Draft Genome Sequence of Agarivorans albus Strain MKT 106T, an Agarolytic Marine Bacterium.</title>
        <authorList>
            <person name="Yasuike M."/>
            <person name="Nakamura Y."/>
            <person name="Kai W."/>
            <person name="Fujiwara A."/>
            <person name="Fukui Y."/>
            <person name="Satomi M."/>
            <person name="Sano M."/>
        </authorList>
    </citation>
    <scope>NUCLEOTIDE SEQUENCE [LARGE SCALE GENOMIC DNA]</scope>
</reference>
<dbReference type="PANTHER" id="PTHR10434:SF11">
    <property type="entry name" value="1-ACYL-SN-GLYCEROL-3-PHOSPHATE ACYLTRANSFERASE"/>
    <property type="match status" value="1"/>
</dbReference>
<keyword evidence="9" id="KW-1208">Phospholipid metabolism</keyword>
<name>R9PKN0_AGAAL</name>
<keyword evidence="13" id="KW-1185">Reference proteome</keyword>
<comment type="pathway">
    <text evidence="3">Lipid metabolism.</text>
</comment>
<dbReference type="SMART" id="SM00563">
    <property type="entry name" value="PlsC"/>
    <property type="match status" value="1"/>
</dbReference>
<dbReference type="Proteomes" id="UP000014461">
    <property type="component" value="Unassembled WGS sequence"/>
</dbReference>
<dbReference type="EMBL" id="BARX01000011">
    <property type="protein sequence ID" value="GAD01885.1"/>
    <property type="molecule type" value="Genomic_DNA"/>
</dbReference>